<dbReference type="InterPro" id="IPR032830">
    <property type="entry name" value="XPB/Ssl2_N"/>
</dbReference>
<feature type="domain" description="Helicase XPB/Ssl2 N-terminal" evidence="2">
    <location>
        <begin position="387"/>
        <end position="494"/>
    </location>
</feature>
<dbReference type="Pfam" id="PF13280">
    <property type="entry name" value="WYL"/>
    <property type="match status" value="1"/>
</dbReference>
<evidence type="ECO:0000313" key="4">
    <source>
        <dbReference type="Proteomes" id="UP000233256"/>
    </source>
</evidence>
<evidence type="ECO:0000313" key="3">
    <source>
        <dbReference type="EMBL" id="PKK92140.1"/>
    </source>
</evidence>
<sequence length="715" mass="80860">MGAQMKIPTVRSLLAMLSPEEIADILRYSGFMLEELEDDFEGLLKRAGRVLSRQDSLKVILEGLEAGDLYVLDWMTRKGGKAELWEIPVPWQPDQGFSEIPLIKRLMQRGILYQQGKTIFLPREIMTFHPFWISRRKIITLAETQPPLTPALAPERILFRHQNIIREIIALAIQSYQQCRKLTADNTGLSKKSSRTIRKLLDISDGNGRQWSVAHFSVLTYIWNKLLNSPAADSEASDCETADNKTEIRFSDTETQIRELMENGWDHLENRIKSILSLRAVSSSRWYGDLTDFHEAIKKVMNYIHKHSQESWIHISTLAEALSPDFTEKAEDRILEITDYLHRMGLLNLGCDSHGNLISVMNSESNQDITIKTGSHDSSNLHFNERGHMILSGLISPLTLLDISAFSDLICLAPCFVMKISANSIQRGTHSGLTVQSMVETLKRLSSNPVPGALMALMRSAESKSERMSLVRGEFLIADDPDLFTDINFITAIRNCTAATGNPSVIRVRAGQKMELLKRLRKAGHNPRIHNESNSPLTFLSPQGAIELLGSMMMTEKMMTRAGVKTPVLKSVIRESMENMNASIISKAEKRAEEMADITAMGFFHEGINRGTSDKNRKKSNSKAVRFKKSDTAIKLEAMNQKNLESLQKAMLRELPLRITFFGPEGEETITREIHAPYEIKRLNDSHYLSAFAGFFNEKITIRIDRISGIERLGW</sequence>
<comment type="caution">
    <text evidence="3">The sequence shown here is derived from an EMBL/GenBank/DDBJ whole genome shotgun (WGS) entry which is preliminary data.</text>
</comment>
<dbReference type="Proteomes" id="UP000233256">
    <property type="component" value="Unassembled WGS sequence"/>
</dbReference>
<accession>A0A2N1PUX1</accession>
<evidence type="ECO:0000259" key="1">
    <source>
        <dbReference type="Pfam" id="PF13280"/>
    </source>
</evidence>
<dbReference type="InterPro" id="IPR026881">
    <property type="entry name" value="WYL_dom"/>
</dbReference>
<reference evidence="3 4" key="1">
    <citation type="journal article" date="2017" name="ISME J.">
        <title>Potential for microbial H2 and metal transformations associated with novel bacteria and archaea in deep terrestrial subsurface sediments.</title>
        <authorList>
            <person name="Hernsdorf A.W."/>
            <person name="Amano Y."/>
            <person name="Miyakawa K."/>
            <person name="Ise K."/>
            <person name="Suzuki Y."/>
            <person name="Anantharaman K."/>
            <person name="Probst A."/>
            <person name="Burstein D."/>
            <person name="Thomas B.C."/>
            <person name="Banfield J.F."/>
        </authorList>
    </citation>
    <scope>NUCLEOTIDE SEQUENCE [LARGE SCALE GENOMIC DNA]</scope>
    <source>
        <strain evidence="3">HGW-Wallbacteria-1</strain>
    </source>
</reference>
<gene>
    <name evidence="3" type="ORF">CVV64_01600</name>
</gene>
<protein>
    <submittedName>
        <fullName evidence="3">Uncharacterized protein</fullName>
    </submittedName>
</protein>
<dbReference type="PROSITE" id="PS52050">
    <property type="entry name" value="WYL"/>
    <property type="match status" value="1"/>
</dbReference>
<dbReference type="AlphaFoldDB" id="A0A2N1PUX1"/>
<proteinExistence type="predicted"/>
<feature type="domain" description="WYL" evidence="1">
    <location>
        <begin position="643"/>
        <end position="711"/>
    </location>
</feature>
<name>A0A2N1PUX1_9BACT</name>
<organism evidence="3 4">
    <name type="scientific">Candidatus Wallbacteria bacterium HGW-Wallbacteria-1</name>
    <dbReference type="NCBI Taxonomy" id="2013854"/>
    <lineage>
        <taxon>Bacteria</taxon>
        <taxon>Candidatus Walliibacteriota</taxon>
    </lineage>
</organism>
<dbReference type="EMBL" id="PGXC01000001">
    <property type="protein sequence ID" value="PKK92140.1"/>
    <property type="molecule type" value="Genomic_DNA"/>
</dbReference>
<evidence type="ECO:0000259" key="2">
    <source>
        <dbReference type="Pfam" id="PF13625"/>
    </source>
</evidence>
<dbReference type="Pfam" id="PF13625">
    <property type="entry name" value="Helicase_C_3"/>
    <property type="match status" value="1"/>
</dbReference>